<protein>
    <submittedName>
        <fullName evidence="6">TlpA family protein disulfide reductase</fullName>
    </submittedName>
</protein>
<reference evidence="6" key="1">
    <citation type="submission" date="2021-03" db="EMBL/GenBank/DDBJ databases">
        <title>Ottowia sp. 27C isolated from the cloaca of a Giant Asian pond turtle (Heosemys grandis).</title>
        <authorList>
            <person name="Spergser J."/>
            <person name="Busse H.-J."/>
        </authorList>
    </citation>
    <scope>NUCLEOTIDE SEQUENCE</scope>
    <source>
        <strain evidence="6">27C</strain>
    </source>
</reference>
<dbReference type="PANTHER" id="PTHR42852:SF13">
    <property type="entry name" value="PROTEIN DIPZ"/>
    <property type="match status" value="1"/>
</dbReference>
<dbReference type="InterPro" id="IPR050553">
    <property type="entry name" value="Thioredoxin_ResA/DsbE_sf"/>
</dbReference>
<keyword evidence="4" id="KW-1133">Transmembrane helix</keyword>
<evidence type="ECO:0000256" key="3">
    <source>
        <dbReference type="ARBA" id="ARBA00023284"/>
    </source>
</evidence>
<dbReference type="Gene3D" id="3.40.30.10">
    <property type="entry name" value="Glutaredoxin"/>
    <property type="match status" value="1"/>
</dbReference>
<dbReference type="GO" id="GO:0030313">
    <property type="term" value="C:cell envelope"/>
    <property type="evidence" value="ECO:0007669"/>
    <property type="project" value="UniProtKB-SubCell"/>
</dbReference>
<evidence type="ECO:0000313" key="7">
    <source>
        <dbReference type="Proteomes" id="UP000663903"/>
    </source>
</evidence>
<organism evidence="6 7">
    <name type="scientific">Ottowia testudinis</name>
    <dbReference type="NCBI Taxonomy" id="2816950"/>
    <lineage>
        <taxon>Bacteria</taxon>
        <taxon>Pseudomonadati</taxon>
        <taxon>Pseudomonadota</taxon>
        <taxon>Betaproteobacteria</taxon>
        <taxon>Burkholderiales</taxon>
        <taxon>Comamonadaceae</taxon>
        <taxon>Ottowia</taxon>
    </lineage>
</organism>
<dbReference type="EMBL" id="CP071796">
    <property type="protein sequence ID" value="QTD44808.1"/>
    <property type="molecule type" value="Genomic_DNA"/>
</dbReference>
<evidence type="ECO:0000256" key="2">
    <source>
        <dbReference type="ARBA" id="ARBA00022748"/>
    </source>
</evidence>
<keyword evidence="7" id="KW-1185">Reference proteome</keyword>
<dbReference type="SUPFAM" id="SSF52833">
    <property type="entry name" value="Thioredoxin-like"/>
    <property type="match status" value="1"/>
</dbReference>
<keyword evidence="4" id="KW-0812">Transmembrane</keyword>
<evidence type="ECO:0000256" key="4">
    <source>
        <dbReference type="SAM" id="Phobius"/>
    </source>
</evidence>
<dbReference type="GO" id="GO:0017004">
    <property type="term" value="P:cytochrome complex assembly"/>
    <property type="evidence" value="ECO:0007669"/>
    <property type="project" value="UniProtKB-KW"/>
</dbReference>
<dbReference type="InterPro" id="IPR036249">
    <property type="entry name" value="Thioredoxin-like_sf"/>
</dbReference>
<dbReference type="InterPro" id="IPR017937">
    <property type="entry name" value="Thioredoxin_CS"/>
</dbReference>
<keyword evidence="3" id="KW-0676">Redox-active center</keyword>
<proteinExistence type="predicted"/>
<dbReference type="AlphaFoldDB" id="A0A975H2F3"/>
<accession>A0A975H2F3</accession>
<gene>
    <name evidence="6" type="ORF">J1M35_17300</name>
</gene>
<dbReference type="InterPro" id="IPR013766">
    <property type="entry name" value="Thioredoxin_domain"/>
</dbReference>
<evidence type="ECO:0000256" key="1">
    <source>
        <dbReference type="ARBA" id="ARBA00004196"/>
    </source>
</evidence>
<feature type="transmembrane region" description="Helical" evidence="4">
    <location>
        <begin position="27"/>
        <end position="45"/>
    </location>
</feature>
<comment type="subcellular location">
    <subcellularLocation>
        <location evidence="1">Cell envelope</location>
    </subcellularLocation>
</comment>
<feature type="domain" description="Thioredoxin" evidence="5">
    <location>
        <begin position="25"/>
        <end position="193"/>
    </location>
</feature>
<keyword evidence="2" id="KW-0201">Cytochrome c-type biogenesis</keyword>
<dbReference type="InterPro" id="IPR013740">
    <property type="entry name" value="Redoxin"/>
</dbReference>
<dbReference type="Pfam" id="PF08534">
    <property type="entry name" value="Redoxin"/>
    <property type="match status" value="1"/>
</dbReference>
<dbReference type="PROSITE" id="PS51352">
    <property type="entry name" value="THIOREDOXIN_2"/>
    <property type="match status" value="1"/>
</dbReference>
<dbReference type="KEGG" id="otd:J1M35_17300"/>
<evidence type="ECO:0000313" key="6">
    <source>
        <dbReference type="EMBL" id="QTD44808.1"/>
    </source>
</evidence>
<sequence>MTLPASSSVHEPASPAVAPARRGRRRVALAAVALAAAVVGGAVGWRRFQLAEPDLAGFWGQSFPAPDGASHRLATFRGRPLLVNFWATWCPPCVEEMPLLSRFYTENKANGMQLLGLAVDKPESVQRFLARLPVSFPVALAGVDGIELARQLGNTVGGLPFSILFDANGRLLERKLGPLNERDLSGWRAAVLV</sequence>
<keyword evidence="4" id="KW-0472">Membrane</keyword>
<dbReference type="GO" id="GO:0015036">
    <property type="term" value="F:disulfide oxidoreductase activity"/>
    <property type="evidence" value="ECO:0007669"/>
    <property type="project" value="UniProtKB-ARBA"/>
</dbReference>
<dbReference type="PROSITE" id="PS00194">
    <property type="entry name" value="THIOREDOXIN_1"/>
    <property type="match status" value="1"/>
</dbReference>
<dbReference type="CDD" id="cd02966">
    <property type="entry name" value="TlpA_like_family"/>
    <property type="match status" value="1"/>
</dbReference>
<name>A0A975H2F3_9BURK</name>
<evidence type="ECO:0000259" key="5">
    <source>
        <dbReference type="PROSITE" id="PS51352"/>
    </source>
</evidence>
<dbReference type="Proteomes" id="UP000663903">
    <property type="component" value="Chromosome"/>
</dbReference>
<dbReference type="PANTHER" id="PTHR42852">
    <property type="entry name" value="THIOL:DISULFIDE INTERCHANGE PROTEIN DSBE"/>
    <property type="match status" value="1"/>
</dbReference>